<dbReference type="CDD" id="cd00093">
    <property type="entry name" value="HTH_XRE"/>
    <property type="match status" value="1"/>
</dbReference>
<dbReference type="Proteomes" id="UP000514720">
    <property type="component" value="Chromosome"/>
</dbReference>
<proteinExistence type="predicted"/>
<dbReference type="InterPro" id="IPR001387">
    <property type="entry name" value="Cro/C1-type_HTH"/>
</dbReference>
<dbReference type="EMBL" id="CP048914">
    <property type="protein sequence ID" value="QMS85606.1"/>
    <property type="molecule type" value="Genomic_DNA"/>
</dbReference>
<name>A0A7L7KTM9_9MOLU</name>
<feature type="domain" description="HTH cro/C1-type" evidence="1">
    <location>
        <begin position="9"/>
        <end position="63"/>
    </location>
</feature>
<accession>A0A7L7KTM9</accession>
<dbReference type="SMART" id="SM00530">
    <property type="entry name" value="HTH_XRE"/>
    <property type="match status" value="1"/>
</dbReference>
<dbReference type="InterPro" id="IPR010982">
    <property type="entry name" value="Lambda_DNA-bd_dom_sf"/>
</dbReference>
<dbReference type="Gene3D" id="1.25.40.10">
    <property type="entry name" value="Tetratricopeptide repeat domain"/>
    <property type="match status" value="1"/>
</dbReference>
<evidence type="ECO:0000313" key="3">
    <source>
        <dbReference type="Proteomes" id="UP000514720"/>
    </source>
</evidence>
<dbReference type="RefSeq" id="WP_258877408.1">
    <property type="nucleotide sequence ID" value="NZ_CP048914.1"/>
</dbReference>
<gene>
    <name evidence="2" type="ORF">G4Z02_07580</name>
</gene>
<dbReference type="InterPro" id="IPR011990">
    <property type="entry name" value="TPR-like_helical_dom_sf"/>
</dbReference>
<dbReference type="GO" id="GO:0003677">
    <property type="term" value="F:DNA binding"/>
    <property type="evidence" value="ECO:0007669"/>
    <property type="project" value="InterPro"/>
</dbReference>
<evidence type="ECO:0000313" key="2">
    <source>
        <dbReference type="EMBL" id="QMS85606.1"/>
    </source>
</evidence>
<protein>
    <submittedName>
        <fullName evidence="2">Helix-turn-helix transcriptional regulator</fullName>
    </submittedName>
</protein>
<organism evidence="2 3">
    <name type="scientific">Candidatus Xianfuyuplasma coldseepsis</name>
    <dbReference type="NCBI Taxonomy" id="2782163"/>
    <lineage>
        <taxon>Bacteria</taxon>
        <taxon>Bacillati</taxon>
        <taxon>Mycoplasmatota</taxon>
        <taxon>Mollicutes</taxon>
        <taxon>Candidatus Izemoplasmatales</taxon>
        <taxon>Candidatus Izemoplasmataceae</taxon>
        <taxon>Candidatus Xianfuyuplasma</taxon>
    </lineage>
</organism>
<evidence type="ECO:0000259" key="1">
    <source>
        <dbReference type="SMART" id="SM00530"/>
    </source>
</evidence>
<dbReference type="SUPFAM" id="SSF47413">
    <property type="entry name" value="lambda repressor-like DNA-binding domains"/>
    <property type="match status" value="1"/>
</dbReference>
<keyword evidence="3" id="KW-1185">Reference proteome</keyword>
<reference evidence="2 3" key="1">
    <citation type="submission" date="2020-02" db="EMBL/GenBank/DDBJ databases">
        <authorList>
            <person name="Zheng R.K."/>
            <person name="Sun C.M."/>
        </authorList>
    </citation>
    <scope>NUCLEOTIDE SEQUENCE [LARGE SCALE GENOMIC DNA]</scope>
    <source>
        <strain evidence="3">zrk13</strain>
    </source>
</reference>
<dbReference type="KEGG" id="xcl:G4Z02_07580"/>
<dbReference type="AlphaFoldDB" id="A0A7L7KTM9"/>
<sequence length="299" mass="35481">MNNYEFAQFIDQLRLSRNMSREDLVEGIISLRHYYRFIKGETTINSNVLIQFLERLELSETQLFGNFYSASDELYKKLIEIYRKVYVDDLKIAYELFSSIEKTDLDNETNKKFYEFVNLLLSVKQDRLTYNEASTQLILLIDYPNVLKKDVLTFVEKSALIYLVNYLTLQKDYRIANFFYKIVQNEINNGSNTDNTTIPFRIITAKCLGIVDEHEKALNLLQSAQNTFIVSDNFLPMINLFYYKAVAEKKLYDDYRYRTSLQKMFALLNISDNYSIKEGYKKTIYKTFELLEQDLVEFK</sequence>